<dbReference type="PANTHER" id="PTHR42928">
    <property type="entry name" value="TRICARBOXYLATE-BINDING PROTEIN"/>
    <property type="match status" value="1"/>
</dbReference>
<dbReference type="STRING" id="464029.SAMN02982989_0134"/>
<dbReference type="InterPro" id="IPR042100">
    <property type="entry name" value="Bug_dom1"/>
</dbReference>
<dbReference type="PIRSF" id="PIRSF017082">
    <property type="entry name" value="YflP"/>
    <property type="match status" value="1"/>
</dbReference>
<evidence type="ECO:0000256" key="1">
    <source>
        <dbReference type="ARBA" id="ARBA00006987"/>
    </source>
</evidence>
<sequence>MEKTFIVGTASLALAWSFIALTPDQGSAQDAGEQALKRCNYIRMIVPYTAGGGGDVGARLLAPFMTEDLGVSVQIENQPGAGSQIGITALAKAKPNGCTIGWTHLPAAIAIYLDPSRQAAFNRQSLAPIAMYVVDPGGIAVKGDSPYNSLGDLVKAAKEKPGAITVSDSGVLSDGHLLLLELQRQTGAQFAIVHSGGGAEGTADLLGGHVDAQAINLGGPNASMVASGQMKLLAAFTKDPQPDYPGVQTAEQQGFNIYSSTSRALSAPAGTPQPIIDRLSQSVEKAVELPAFKSKAAAAALNVTYMNSQETGAYWDNTEKTFGPLIADVVAKNK</sequence>
<dbReference type="CDD" id="cd07012">
    <property type="entry name" value="PBP2_Bug_TTT"/>
    <property type="match status" value="1"/>
</dbReference>
<proteinExistence type="inferred from homology"/>
<accession>A0A1X7FP89</accession>
<evidence type="ECO:0000313" key="2">
    <source>
        <dbReference type="EMBL" id="SMF56126.1"/>
    </source>
</evidence>
<organism evidence="2 3">
    <name type="scientific">Xaviernesmea oryzae</name>
    <dbReference type="NCBI Taxonomy" id="464029"/>
    <lineage>
        <taxon>Bacteria</taxon>
        <taxon>Pseudomonadati</taxon>
        <taxon>Pseudomonadota</taxon>
        <taxon>Alphaproteobacteria</taxon>
        <taxon>Hyphomicrobiales</taxon>
        <taxon>Rhizobiaceae</taxon>
        <taxon>Rhizobium/Agrobacterium group</taxon>
        <taxon>Xaviernesmea</taxon>
    </lineage>
</organism>
<reference evidence="3" key="1">
    <citation type="submission" date="2017-04" db="EMBL/GenBank/DDBJ databases">
        <authorList>
            <person name="Varghese N."/>
            <person name="Submissions S."/>
        </authorList>
    </citation>
    <scope>NUCLEOTIDE SEQUENCE [LARGE SCALE GENOMIC DNA]</scope>
    <source>
        <strain evidence="3">B4P</strain>
    </source>
</reference>
<dbReference type="Proteomes" id="UP000192903">
    <property type="component" value="Unassembled WGS sequence"/>
</dbReference>
<dbReference type="RefSeq" id="WP_159457662.1">
    <property type="nucleotide sequence ID" value="NZ_FXAF01000007.1"/>
</dbReference>
<dbReference type="Gene3D" id="3.40.190.150">
    <property type="entry name" value="Bordetella uptake gene, domain 1"/>
    <property type="match status" value="1"/>
</dbReference>
<comment type="similarity">
    <text evidence="1">Belongs to the UPF0065 (bug) family.</text>
</comment>
<dbReference type="Pfam" id="PF03401">
    <property type="entry name" value="TctC"/>
    <property type="match status" value="1"/>
</dbReference>
<dbReference type="SUPFAM" id="SSF53850">
    <property type="entry name" value="Periplasmic binding protein-like II"/>
    <property type="match status" value="1"/>
</dbReference>
<dbReference type="InterPro" id="IPR005064">
    <property type="entry name" value="BUG"/>
</dbReference>
<dbReference type="AlphaFoldDB" id="A0A1X7FP89"/>
<dbReference type="EMBL" id="FXAF01000007">
    <property type="protein sequence ID" value="SMF56126.1"/>
    <property type="molecule type" value="Genomic_DNA"/>
</dbReference>
<protein>
    <submittedName>
        <fullName evidence="2">Tripartite-type tricarboxylate transporter, receptor component TctC</fullName>
    </submittedName>
</protein>
<dbReference type="PANTHER" id="PTHR42928:SF5">
    <property type="entry name" value="BLR1237 PROTEIN"/>
    <property type="match status" value="1"/>
</dbReference>
<keyword evidence="2" id="KW-0675">Receptor</keyword>
<evidence type="ECO:0000313" key="3">
    <source>
        <dbReference type="Proteomes" id="UP000192903"/>
    </source>
</evidence>
<dbReference type="OrthoDB" id="8443386at2"/>
<keyword evidence="3" id="KW-1185">Reference proteome</keyword>
<dbReference type="Gene3D" id="3.40.190.10">
    <property type="entry name" value="Periplasmic binding protein-like II"/>
    <property type="match status" value="1"/>
</dbReference>
<gene>
    <name evidence="2" type="ORF">SAMN02982989_0134</name>
</gene>
<name>A0A1X7FP89_9HYPH</name>